<dbReference type="Gene3D" id="3.20.20.70">
    <property type="entry name" value="Aldolase class I"/>
    <property type="match status" value="1"/>
</dbReference>
<evidence type="ECO:0000256" key="2">
    <source>
        <dbReference type="ARBA" id="ARBA00004664"/>
    </source>
</evidence>
<dbReference type="PANTHER" id="PTHR42894:SF1">
    <property type="entry name" value="N-(5'-PHOSPHORIBOSYL)ANTHRANILATE ISOMERASE"/>
    <property type="match status" value="1"/>
</dbReference>
<comment type="pathway">
    <text evidence="2 9">Amino-acid biosynthesis; L-tryptophan biosynthesis; L-tryptophan from chorismate: step 3/5.</text>
</comment>
<evidence type="ECO:0000256" key="1">
    <source>
        <dbReference type="ARBA" id="ARBA00001164"/>
    </source>
</evidence>
<proteinExistence type="inferred from homology"/>
<dbReference type="HAMAP" id="MF_00135">
    <property type="entry name" value="PRAI"/>
    <property type="match status" value="1"/>
</dbReference>
<dbReference type="CDD" id="cd00405">
    <property type="entry name" value="PRAI"/>
    <property type="match status" value="1"/>
</dbReference>
<keyword evidence="8 9" id="KW-0413">Isomerase</keyword>
<comment type="caution">
    <text evidence="11">The sequence shown here is derived from an EMBL/GenBank/DDBJ whole genome shotgun (WGS) entry which is preliminary data.</text>
</comment>
<organism evidence="11 12">
    <name type="scientific">Paenibacillus solisilvae</name>
    <dbReference type="NCBI Taxonomy" id="2486751"/>
    <lineage>
        <taxon>Bacteria</taxon>
        <taxon>Bacillati</taxon>
        <taxon>Bacillota</taxon>
        <taxon>Bacilli</taxon>
        <taxon>Bacillales</taxon>
        <taxon>Paenibacillaceae</taxon>
        <taxon>Paenibacillus</taxon>
    </lineage>
</organism>
<feature type="domain" description="N-(5'phosphoribosyl) anthranilate isomerase (PRAI)" evidence="10">
    <location>
        <begin position="11"/>
        <end position="230"/>
    </location>
</feature>
<name>A0ABW0W261_9BACL</name>
<dbReference type="RefSeq" id="WP_379189383.1">
    <property type="nucleotide sequence ID" value="NZ_JBHSOW010000063.1"/>
</dbReference>
<dbReference type="Pfam" id="PF00697">
    <property type="entry name" value="PRAI"/>
    <property type="match status" value="1"/>
</dbReference>
<dbReference type="EMBL" id="JBHSOW010000063">
    <property type="protein sequence ID" value="MFC5650801.1"/>
    <property type="molecule type" value="Genomic_DNA"/>
</dbReference>
<evidence type="ECO:0000256" key="3">
    <source>
        <dbReference type="ARBA" id="ARBA00012572"/>
    </source>
</evidence>
<evidence type="ECO:0000256" key="5">
    <source>
        <dbReference type="ARBA" id="ARBA00022605"/>
    </source>
</evidence>
<evidence type="ECO:0000256" key="7">
    <source>
        <dbReference type="ARBA" id="ARBA00023141"/>
    </source>
</evidence>
<comment type="similarity">
    <text evidence="9">Belongs to the TrpF family.</text>
</comment>
<evidence type="ECO:0000259" key="10">
    <source>
        <dbReference type="Pfam" id="PF00697"/>
    </source>
</evidence>
<evidence type="ECO:0000256" key="8">
    <source>
        <dbReference type="ARBA" id="ARBA00023235"/>
    </source>
</evidence>
<dbReference type="InterPro" id="IPR044643">
    <property type="entry name" value="TrpF_fam"/>
</dbReference>
<dbReference type="GO" id="GO:0016853">
    <property type="term" value="F:isomerase activity"/>
    <property type="evidence" value="ECO:0007669"/>
    <property type="project" value="UniProtKB-KW"/>
</dbReference>
<keyword evidence="12" id="KW-1185">Reference proteome</keyword>
<evidence type="ECO:0000313" key="12">
    <source>
        <dbReference type="Proteomes" id="UP001596047"/>
    </source>
</evidence>
<sequence length="235" mass="25937">MTQTEKSRTRVKICGLRDVDTIRSMNRLPVDEIGFVFAKSRRQVSPELAGELIQEVKLLQTPAGQPPRTVGVFVNAELESLRQLLLTAPLDVIQLHGEETPELCHSIRQELNVDVWKVFSVTESEQHSNSDHDGSISEGPKRLEPYRGKVDAFLIDTAGGGTGQTFAWHVIDRYAAAAKSIGVPLYVAGGLHPDNVNDLLEQHHPGGVDVSSGVETEGIKDSDKIKRFVERVKRV</sequence>
<evidence type="ECO:0000256" key="9">
    <source>
        <dbReference type="HAMAP-Rule" id="MF_00135"/>
    </source>
</evidence>
<reference evidence="12" key="1">
    <citation type="journal article" date="2019" name="Int. J. Syst. Evol. Microbiol.">
        <title>The Global Catalogue of Microorganisms (GCM) 10K type strain sequencing project: providing services to taxonomists for standard genome sequencing and annotation.</title>
        <authorList>
            <consortium name="The Broad Institute Genomics Platform"/>
            <consortium name="The Broad Institute Genome Sequencing Center for Infectious Disease"/>
            <person name="Wu L."/>
            <person name="Ma J."/>
        </authorList>
    </citation>
    <scope>NUCLEOTIDE SEQUENCE [LARGE SCALE GENOMIC DNA]</scope>
    <source>
        <strain evidence="12">CGMCC 1.3240</strain>
    </source>
</reference>
<gene>
    <name evidence="9" type="primary">trpF</name>
    <name evidence="11" type="ORF">ACFPYJ_17130</name>
</gene>
<dbReference type="EC" id="5.3.1.24" evidence="3 9"/>
<evidence type="ECO:0000256" key="4">
    <source>
        <dbReference type="ARBA" id="ARBA00022272"/>
    </source>
</evidence>
<keyword evidence="5 9" id="KW-0028">Amino-acid biosynthesis</keyword>
<dbReference type="PANTHER" id="PTHR42894">
    <property type="entry name" value="N-(5'-PHOSPHORIBOSYL)ANTHRANILATE ISOMERASE"/>
    <property type="match status" value="1"/>
</dbReference>
<evidence type="ECO:0000313" key="11">
    <source>
        <dbReference type="EMBL" id="MFC5650801.1"/>
    </source>
</evidence>
<accession>A0ABW0W261</accession>
<dbReference type="Proteomes" id="UP001596047">
    <property type="component" value="Unassembled WGS sequence"/>
</dbReference>
<dbReference type="InterPro" id="IPR001240">
    <property type="entry name" value="PRAI_dom"/>
</dbReference>
<keyword evidence="6 9" id="KW-0822">Tryptophan biosynthesis</keyword>
<dbReference type="InterPro" id="IPR011060">
    <property type="entry name" value="RibuloseP-bd_barrel"/>
</dbReference>
<protein>
    <recommendedName>
        <fullName evidence="4 9">N-(5'-phosphoribosyl)anthranilate isomerase</fullName>
        <shortName evidence="9">PRAI</shortName>
        <ecNumber evidence="3 9">5.3.1.24</ecNumber>
    </recommendedName>
</protein>
<evidence type="ECO:0000256" key="6">
    <source>
        <dbReference type="ARBA" id="ARBA00022822"/>
    </source>
</evidence>
<dbReference type="SUPFAM" id="SSF51366">
    <property type="entry name" value="Ribulose-phoshate binding barrel"/>
    <property type="match status" value="1"/>
</dbReference>
<comment type="catalytic activity">
    <reaction evidence="1 9">
        <text>N-(5-phospho-beta-D-ribosyl)anthranilate = 1-(2-carboxyphenylamino)-1-deoxy-D-ribulose 5-phosphate</text>
        <dbReference type="Rhea" id="RHEA:21540"/>
        <dbReference type="ChEBI" id="CHEBI:18277"/>
        <dbReference type="ChEBI" id="CHEBI:58613"/>
        <dbReference type="EC" id="5.3.1.24"/>
    </reaction>
</comment>
<keyword evidence="7 9" id="KW-0057">Aromatic amino acid biosynthesis</keyword>
<dbReference type="InterPro" id="IPR013785">
    <property type="entry name" value="Aldolase_TIM"/>
</dbReference>